<dbReference type="InterPro" id="IPR052191">
    <property type="entry name" value="tRNA_ntf/polyA_polymerase_I"/>
</dbReference>
<dbReference type="GeneID" id="104768153"/>
<feature type="compositionally biased region" description="Basic and acidic residues" evidence="4">
    <location>
        <begin position="381"/>
        <end position="392"/>
    </location>
</feature>
<feature type="compositionally biased region" description="Polar residues" evidence="4">
    <location>
        <begin position="354"/>
        <end position="364"/>
    </location>
</feature>
<evidence type="ECO:0000313" key="7">
    <source>
        <dbReference type="RefSeq" id="XP_010490382.1"/>
    </source>
</evidence>
<dbReference type="PANTHER" id="PTHR43051:SF1">
    <property type="entry name" value="POLYNUCLEOTIDE ADENYLYLTRANSFERASE FAMILY PROTEIN"/>
    <property type="match status" value="1"/>
</dbReference>
<reference evidence="6" key="1">
    <citation type="journal article" date="2014" name="Nat. Commun.">
        <title>The emerging biofuel crop Camelina sativa retains a highly undifferentiated hexaploid genome structure.</title>
        <authorList>
            <person name="Kagale S."/>
            <person name="Koh C."/>
            <person name="Nixon J."/>
            <person name="Bollina V."/>
            <person name="Clarke W.E."/>
            <person name="Tuteja R."/>
            <person name="Spillane C."/>
            <person name="Robinson S.J."/>
            <person name="Links M.G."/>
            <person name="Clarke C."/>
            <person name="Higgins E.E."/>
            <person name="Huebert T."/>
            <person name="Sharpe A.G."/>
            <person name="Parkin I.A."/>
        </authorList>
    </citation>
    <scope>NUCLEOTIDE SEQUENCE [LARGE SCALE GENOMIC DNA]</scope>
    <source>
        <strain evidence="6">cv. DH55</strain>
    </source>
</reference>
<dbReference type="Pfam" id="PF01743">
    <property type="entry name" value="PolyA_pol"/>
    <property type="match status" value="1"/>
</dbReference>
<evidence type="ECO:0000256" key="1">
    <source>
        <dbReference type="ARBA" id="ARBA00007265"/>
    </source>
</evidence>
<dbReference type="Proteomes" id="UP000694864">
    <property type="component" value="Chromosome 19"/>
</dbReference>
<name>A0ABM0XSI1_CAMSA</name>
<feature type="compositionally biased region" description="Basic and acidic residues" evidence="4">
    <location>
        <begin position="416"/>
        <end position="439"/>
    </location>
</feature>
<evidence type="ECO:0000256" key="2">
    <source>
        <dbReference type="ARBA" id="ARBA00022679"/>
    </source>
</evidence>
<protein>
    <submittedName>
        <fullName evidence="7">Uncharacterized protein LOC104768153</fullName>
    </submittedName>
</protein>
<sequence length="450" mass="51070">MAGFIRRKGNLFSRSQTLTAVYSKLQRSNCTLAEGVMEKCSTIRQVIDDDINSVDTSKWKKVRASDAGIRNSMIPESSMNVLRLLRRQGFDAYLVGGCVRDLILHRVPKDYDVITTANLKQIRRLFHRAQVIGKRFPICHVWMRGSIIEVSSFDTVAHSDSELENDLEKPFPLAIEADKNKSLFKLYSGCDVKDFNRWRNSFQRDFTINSLFYDPFELKIYDYTNGMEDLTDRKSTSKQTVPAACLEKKCELVVSKFSKEDDNNQAPVHGSNASSVLKILKKTREDSENKNDQETEVCPKTLTGPEKNQDQSVVQKLNRRRSKEAPVSEPPKQKTSKRSRSDDQEAVGSLSVPVKNQHQSNKHGTNAPICKQPKQKTSKNRSKETQKVKHIDLPVNELQEANSSFVSDKSMSDLLKVLEKSSQHASSKEESDSLSSEKTKRPKSLSSLFR</sequence>
<organism evidence="6 7">
    <name type="scientific">Camelina sativa</name>
    <name type="common">False flax</name>
    <name type="synonym">Myagrum sativum</name>
    <dbReference type="NCBI Taxonomy" id="90675"/>
    <lineage>
        <taxon>Eukaryota</taxon>
        <taxon>Viridiplantae</taxon>
        <taxon>Streptophyta</taxon>
        <taxon>Embryophyta</taxon>
        <taxon>Tracheophyta</taxon>
        <taxon>Spermatophyta</taxon>
        <taxon>Magnoliopsida</taxon>
        <taxon>eudicotyledons</taxon>
        <taxon>Gunneridae</taxon>
        <taxon>Pentapetalae</taxon>
        <taxon>rosids</taxon>
        <taxon>malvids</taxon>
        <taxon>Brassicales</taxon>
        <taxon>Brassicaceae</taxon>
        <taxon>Camelineae</taxon>
        <taxon>Camelina</taxon>
    </lineage>
</organism>
<evidence type="ECO:0000256" key="4">
    <source>
        <dbReference type="SAM" id="MobiDB-lite"/>
    </source>
</evidence>
<proteinExistence type="inferred from homology"/>
<feature type="region of interest" description="Disordered" evidence="4">
    <location>
        <begin position="283"/>
        <end position="450"/>
    </location>
</feature>
<feature type="domain" description="Poly A polymerase head" evidence="5">
    <location>
        <begin position="92"/>
        <end position="233"/>
    </location>
</feature>
<dbReference type="SUPFAM" id="SSF81301">
    <property type="entry name" value="Nucleotidyltransferase"/>
    <property type="match status" value="1"/>
</dbReference>
<evidence type="ECO:0000256" key="3">
    <source>
        <dbReference type="RuleBase" id="RU003953"/>
    </source>
</evidence>
<dbReference type="PANTHER" id="PTHR43051">
    <property type="entry name" value="POLYNUCLEOTIDE ADENYLYLTRANSFERASE FAMILY PROTEIN"/>
    <property type="match status" value="1"/>
</dbReference>
<feature type="compositionally biased region" description="Polar residues" evidence="4">
    <location>
        <begin position="399"/>
        <end position="409"/>
    </location>
</feature>
<dbReference type="Gene3D" id="3.30.460.10">
    <property type="entry name" value="Beta Polymerase, domain 2"/>
    <property type="match status" value="1"/>
</dbReference>
<dbReference type="CDD" id="cd05398">
    <property type="entry name" value="NT_ClassII-CCAase"/>
    <property type="match status" value="1"/>
</dbReference>
<keyword evidence="2 3" id="KW-0808">Transferase</keyword>
<evidence type="ECO:0000259" key="5">
    <source>
        <dbReference type="Pfam" id="PF01743"/>
    </source>
</evidence>
<accession>A0ABM0XSI1</accession>
<gene>
    <name evidence="7" type="primary">LOC104768153</name>
</gene>
<evidence type="ECO:0000313" key="6">
    <source>
        <dbReference type="Proteomes" id="UP000694864"/>
    </source>
</evidence>
<dbReference type="InterPro" id="IPR002646">
    <property type="entry name" value="PolA_pol_head_dom"/>
</dbReference>
<dbReference type="RefSeq" id="XP_010490382.1">
    <property type="nucleotide sequence ID" value="XM_010492080.2"/>
</dbReference>
<dbReference type="InterPro" id="IPR043519">
    <property type="entry name" value="NT_sf"/>
</dbReference>
<keyword evidence="6" id="KW-1185">Reference proteome</keyword>
<comment type="similarity">
    <text evidence="1 3">Belongs to the tRNA nucleotidyltransferase/poly(A) polymerase family.</text>
</comment>
<keyword evidence="3" id="KW-0694">RNA-binding</keyword>
<feature type="compositionally biased region" description="Basic and acidic residues" evidence="4">
    <location>
        <begin position="283"/>
        <end position="293"/>
    </location>
</feature>
<reference evidence="7" key="2">
    <citation type="submission" date="2025-08" db="UniProtKB">
        <authorList>
            <consortium name="RefSeq"/>
        </authorList>
    </citation>
    <scope>IDENTIFICATION</scope>
    <source>
        <tissue evidence="7">Leaf</tissue>
    </source>
</reference>